<dbReference type="AlphaFoldDB" id="A0A0F9H152"/>
<gene>
    <name evidence="2" type="ORF">LCGC14_1760980</name>
</gene>
<accession>A0A0F9H152</accession>
<feature type="region of interest" description="Disordered" evidence="1">
    <location>
        <begin position="1"/>
        <end position="30"/>
    </location>
</feature>
<feature type="compositionally biased region" description="Polar residues" evidence="1">
    <location>
        <begin position="14"/>
        <end position="24"/>
    </location>
</feature>
<proteinExistence type="predicted"/>
<protein>
    <submittedName>
        <fullName evidence="2">Uncharacterized protein</fullName>
    </submittedName>
</protein>
<dbReference type="EMBL" id="LAZR01016384">
    <property type="protein sequence ID" value="KKM04764.1"/>
    <property type="molecule type" value="Genomic_DNA"/>
</dbReference>
<evidence type="ECO:0000256" key="1">
    <source>
        <dbReference type="SAM" id="MobiDB-lite"/>
    </source>
</evidence>
<evidence type="ECO:0000313" key="2">
    <source>
        <dbReference type="EMBL" id="KKM04764.1"/>
    </source>
</evidence>
<comment type="caution">
    <text evidence="2">The sequence shown here is derived from an EMBL/GenBank/DDBJ whole genome shotgun (WGS) entry which is preliminary data.</text>
</comment>
<reference evidence="2" key="1">
    <citation type="journal article" date="2015" name="Nature">
        <title>Complex archaea that bridge the gap between prokaryotes and eukaryotes.</title>
        <authorList>
            <person name="Spang A."/>
            <person name="Saw J.H."/>
            <person name="Jorgensen S.L."/>
            <person name="Zaremba-Niedzwiedzka K."/>
            <person name="Martijn J."/>
            <person name="Lind A.E."/>
            <person name="van Eijk R."/>
            <person name="Schleper C."/>
            <person name="Guy L."/>
            <person name="Ettema T.J."/>
        </authorList>
    </citation>
    <scope>NUCLEOTIDE SEQUENCE</scope>
</reference>
<organism evidence="2">
    <name type="scientific">marine sediment metagenome</name>
    <dbReference type="NCBI Taxonomy" id="412755"/>
    <lineage>
        <taxon>unclassified sequences</taxon>
        <taxon>metagenomes</taxon>
        <taxon>ecological metagenomes</taxon>
    </lineage>
</organism>
<sequence>MSKKPRSAPPSGCEATTTPANRTDNCPPHHWRLGTTEHVYIPGEGLSNIGQTQGVCIDCGVTSDWEAPTPDNVHGMDSHILAEMANTKEGSEYGSDT</sequence>
<name>A0A0F9H152_9ZZZZ</name>